<dbReference type="EMBL" id="CM007655">
    <property type="protein sequence ID" value="ONI09595.1"/>
    <property type="molecule type" value="Genomic_DNA"/>
</dbReference>
<dbReference type="Proteomes" id="UP000006882">
    <property type="component" value="Chromosome G5"/>
</dbReference>
<name>M5WYG6_PRUPE</name>
<dbReference type="SUPFAM" id="SSF56672">
    <property type="entry name" value="DNA/RNA polymerases"/>
    <property type="match status" value="1"/>
</dbReference>
<organism evidence="2 3">
    <name type="scientific">Prunus persica</name>
    <name type="common">Peach</name>
    <name type="synonym">Amygdalus persica</name>
    <dbReference type="NCBI Taxonomy" id="3760"/>
    <lineage>
        <taxon>Eukaryota</taxon>
        <taxon>Viridiplantae</taxon>
        <taxon>Streptophyta</taxon>
        <taxon>Embryophyta</taxon>
        <taxon>Tracheophyta</taxon>
        <taxon>Spermatophyta</taxon>
        <taxon>Magnoliopsida</taxon>
        <taxon>eudicotyledons</taxon>
        <taxon>Gunneridae</taxon>
        <taxon>Pentapetalae</taxon>
        <taxon>rosids</taxon>
        <taxon>fabids</taxon>
        <taxon>Rosales</taxon>
        <taxon>Rosaceae</taxon>
        <taxon>Amygdaloideae</taxon>
        <taxon>Amygdaleae</taxon>
        <taxon>Prunus</taxon>
    </lineage>
</organism>
<dbReference type="Gene3D" id="3.10.10.10">
    <property type="entry name" value="HIV Type 1 Reverse Transcriptase, subunit A, domain 1"/>
    <property type="match status" value="2"/>
</dbReference>
<dbReference type="Gene3D" id="3.30.70.270">
    <property type="match status" value="1"/>
</dbReference>
<sequence length="606" mass="69388">MTIMVRGVGKGLRIDIPEFHGSLQLEEFLDWLNSVEEVLEFKDVHENIKVSLIATRFRGCASAWWQQFKATRLREGKEKIETWEKLRKHMRSTFLPPNYSKLVYQQLQNLRQGNHTVGEYTTEFYELVARSDLAETDEQLESRYIGGMRVQFQDTLNLFDPFSVAKAQQRALQLEKHMSRKANSGGAWSGNSPNNRGGGSNSAPFRASTPLVQNPKSFVSDPLGKAQTVGPKRTAFRCFKCGETGHCMAECKKSDRVGKGLFIEHDENQLQEYHDFEHGPVYDNEPNDVVEEYMTEDDGPLLMVRKTCFTPRETEGSDGWLRNNVFQSICTIGGKVCKLVIDPGSCENIISKEAIRKLGLETQPHPHPYKLSWLQKDKVWCNVVPMDAGHILLGRPWEFDRAVVHDGRKNTYSFMLKNIKVTLLPTKEHPKEHKELRRQVEELLENGHIRQSISPCAVPALLTPTKDGTWRMCVHSRAINKITQADLKSGYPQIRVREGDEWKTTFKTCEGLYEWLIMPFGLSNAPSTFMRSLKHWSSYLAHNEFILFTDHHLKLPSHLCTADVFNVKHHFPYHGDSSDEEDLNSGTNSSQPRDDDAAHITHNFLF</sequence>
<evidence type="ECO:0000313" key="3">
    <source>
        <dbReference type="Proteomes" id="UP000006882"/>
    </source>
</evidence>
<dbReference type="InterPro" id="IPR043502">
    <property type="entry name" value="DNA/RNA_pol_sf"/>
</dbReference>
<dbReference type="AlphaFoldDB" id="M5WYG6"/>
<proteinExistence type="predicted"/>
<evidence type="ECO:0000256" key="1">
    <source>
        <dbReference type="SAM" id="MobiDB-lite"/>
    </source>
</evidence>
<dbReference type="InterPro" id="IPR036875">
    <property type="entry name" value="Znf_CCHC_sf"/>
</dbReference>
<gene>
    <name evidence="2" type="ORF">PRUPE_5G246300</name>
</gene>
<dbReference type="PANTHER" id="PTHR35046">
    <property type="entry name" value="ZINC KNUCKLE (CCHC-TYPE) FAMILY PROTEIN"/>
    <property type="match status" value="1"/>
</dbReference>
<dbReference type="GO" id="GO:0008270">
    <property type="term" value="F:zinc ion binding"/>
    <property type="evidence" value="ECO:0007669"/>
    <property type="project" value="InterPro"/>
</dbReference>
<dbReference type="STRING" id="3760.M5WYG6"/>
<dbReference type="OMA" id="MLRHVCL"/>
<dbReference type="PROSITE" id="PS50158">
    <property type="entry name" value="ZF_CCHC"/>
    <property type="match status" value="1"/>
</dbReference>
<dbReference type="InterPro" id="IPR043128">
    <property type="entry name" value="Rev_trsase/Diguanyl_cyclase"/>
</dbReference>
<dbReference type="InterPro" id="IPR005162">
    <property type="entry name" value="Retrotrans_gag_dom"/>
</dbReference>
<protein>
    <submittedName>
        <fullName evidence="2">Uncharacterized protein</fullName>
    </submittedName>
</protein>
<dbReference type="CDD" id="cd00303">
    <property type="entry name" value="retropepsin_like"/>
    <property type="match status" value="1"/>
</dbReference>
<keyword evidence="3" id="KW-1185">Reference proteome</keyword>
<feature type="region of interest" description="Disordered" evidence="1">
    <location>
        <begin position="576"/>
        <end position="596"/>
    </location>
</feature>
<dbReference type="GO" id="GO:0003676">
    <property type="term" value="F:nucleic acid binding"/>
    <property type="evidence" value="ECO:0007669"/>
    <property type="project" value="InterPro"/>
</dbReference>
<dbReference type="Pfam" id="PF00078">
    <property type="entry name" value="RVT_1"/>
    <property type="match status" value="1"/>
</dbReference>
<dbReference type="Pfam" id="PF03732">
    <property type="entry name" value="Retrotrans_gag"/>
    <property type="match status" value="1"/>
</dbReference>
<dbReference type="CDD" id="cd01647">
    <property type="entry name" value="RT_LTR"/>
    <property type="match status" value="1"/>
</dbReference>
<dbReference type="PANTHER" id="PTHR35046:SF18">
    <property type="entry name" value="RNA-DIRECTED DNA POLYMERASE"/>
    <property type="match status" value="1"/>
</dbReference>
<reference evidence="2 3" key="1">
    <citation type="journal article" date="2013" name="Nat. Genet.">
        <title>The high-quality draft genome of peach (Prunus persica) identifies unique patterns of genetic diversity, domestication and genome evolution.</title>
        <authorList>
            <consortium name="International Peach Genome Initiative"/>
            <person name="Verde I."/>
            <person name="Abbott A.G."/>
            <person name="Scalabrin S."/>
            <person name="Jung S."/>
            <person name="Shu S."/>
            <person name="Marroni F."/>
            <person name="Zhebentyayeva T."/>
            <person name="Dettori M.T."/>
            <person name="Grimwood J."/>
            <person name="Cattonaro F."/>
            <person name="Zuccolo A."/>
            <person name="Rossini L."/>
            <person name="Jenkins J."/>
            <person name="Vendramin E."/>
            <person name="Meisel L.A."/>
            <person name="Decroocq V."/>
            <person name="Sosinski B."/>
            <person name="Prochnik S."/>
            <person name="Mitros T."/>
            <person name="Policriti A."/>
            <person name="Cipriani G."/>
            <person name="Dondini L."/>
            <person name="Ficklin S."/>
            <person name="Goodstein D.M."/>
            <person name="Xuan P."/>
            <person name="Del Fabbro C."/>
            <person name="Aramini V."/>
            <person name="Copetti D."/>
            <person name="Gonzalez S."/>
            <person name="Horner D.S."/>
            <person name="Falchi R."/>
            <person name="Lucas S."/>
            <person name="Mica E."/>
            <person name="Maldonado J."/>
            <person name="Lazzari B."/>
            <person name="Bielenberg D."/>
            <person name="Pirona R."/>
            <person name="Miculan M."/>
            <person name="Barakat A."/>
            <person name="Testolin R."/>
            <person name="Stella A."/>
            <person name="Tartarini S."/>
            <person name="Tonutti P."/>
            <person name="Arus P."/>
            <person name="Orellana A."/>
            <person name="Wells C."/>
            <person name="Main D."/>
            <person name="Vizzotto G."/>
            <person name="Silva H."/>
            <person name="Salamini F."/>
            <person name="Schmutz J."/>
            <person name="Morgante M."/>
            <person name="Rokhsar D.S."/>
        </authorList>
    </citation>
    <scope>NUCLEOTIDE SEQUENCE [LARGE SCALE GENOMIC DNA]</scope>
    <source>
        <strain evidence="3">cv. Nemared</strain>
    </source>
</reference>
<evidence type="ECO:0000313" key="2">
    <source>
        <dbReference type="EMBL" id="ONI09595.1"/>
    </source>
</evidence>
<dbReference type="HOGENOM" id="CLU_018037_1_0_1"/>
<accession>M5WYG6</accession>
<feature type="region of interest" description="Disordered" evidence="1">
    <location>
        <begin position="178"/>
        <end position="225"/>
    </location>
</feature>
<dbReference type="InterPro" id="IPR001878">
    <property type="entry name" value="Znf_CCHC"/>
</dbReference>
<dbReference type="eggNOG" id="KOG0017">
    <property type="taxonomic scope" value="Eukaryota"/>
</dbReference>
<dbReference type="Gramene" id="ONI09595">
    <property type="protein sequence ID" value="ONI09595"/>
    <property type="gene ID" value="PRUPE_5G246300"/>
</dbReference>
<dbReference type="SUPFAM" id="SSF57756">
    <property type="entry name" value="Retrovirus zinc finger-like domains"/>
    <property type="match status" value="1"/>
</dbReference>
<dbReference type="InterPro" id="IPR000477">
    <property type="entry name" value="RT_dom"/>
</dbReference>